<dbReference type="EMBL" id="RKLO01000005">
    <property type="protein sequence ID" value="RVW01319.1"/>
    <property type="molecule type" value="Genomic_DNA"/>
</dbReference>
<dbReference type="Proteomes" id="UP000283479">
    <property type="component" value="Unassembled WGS sequence"/>
</dbReference>
<accession>A0A438ARJ2</accession>
<evidence type="ECO:0000313" key="2">
    <source>
        <dbReference type="Proteomes" id="UP000283479"/>
    </source>
</evidence>
<gene>
    <name evidence="1" type="ORF">EGT50_13975</name>
</gene>
<evidence type="ECO:0000313" key="1">
    <source>
        <dbReference type="EMBL" id="RVW01319.1"/>
    </source>
</evidence>
<sequence length="115" mass="12689">MTNENLKPQPQNATIVDDNGAPFAAVNVGQMQADSIGPAFDIARHCQARHVLDQVSMKWLSRIGHERFGLVAANALWTTVQDLLDLTLTPVDNLSPGLYYRPILDDAYRNVTGNE</sequence>
<protein>
    <submittedName>
        <fullName evidence="1">Uncharacterized protein</fullName>
    </submittedName>
</protein>
<dbReference type="RefSeq" id="WP_127955223.1">
    <property type="nucleotide sequence ID" value="NZ_RKLO01000005.1"/>
</dbReference>
<comment type="caution">
    <text evidence="1">The sequence shown here is derived from an EMBL/GenBank/DDBJ whole genome shotgun (WGS) entry which is preliminary data.</text>
</comment>
<keyword evidence="2" id="KW-1185">Reference proteome</keyword>
<name>A0A438ARJ2_9NOCA</name>
<dbReference type="AlphaFoldDB" id="A0A438ARJ2"/>
<organism evidence="1 2">
    <name type="scientific">Rhodococcus xishaensis</name>
    <dbReference type="NCBI Taxonomy" id="2487364"/>
    <lineage>
        <taxon>Bacteria</taxon>
        <taxon>Bacillati</taxon>
        <taxon>Actinomycetota</taxon>
        <taxon>Actinomycetes</taxon>
        <taxon>Mycobacteriales</taxon>
        <taxon>Nocardiaceae</taxon>
        <taxon>Rhodococcus</taxon>
    </lineage>
</organism>
<dbReference type="OrthoDB" id="4468535at2"/>
<reference evidence="1 2" key="1">
    <citation type="submission" date="2018-11" db="EMBL/GenBank/DDBJ databases">
        <title>Rhodococcus spongicola sp. nov. and Rhodococcus xishaensis sp. nov. from marine sponges.</title>
        <authorList>
            <person name="Li L."/>
            <person name="Lin H.W."/>
        </authorList>
    </citation>
    <scope>NUCLEOTIDE SEQUENCE [LARGE SCALE GENOMIC DNA]</scope>
    <source>
        <strain evidence="1 2">LHW51113</strain>
    </source>
</reference>
<proteinExistence type="predicted"/>